<dbReference type="InterPro" id="IPR050343">
    <property type="entry name" value="RsuA_PseudoU_synthase"/>
</dbReference>
<dbReference type="NCBIfam" id="TIGR00093">
    <property type="entry name" value="pseudouridine synthase"/>
    <property type="match status" value="1"/>
</dbReference>
<dbReference type="GO" id="GO:0006364">
    <property type="term" value="P:rRNA processing"/>
    <property type="evidence" value="ECO:0007669"/>
    <property type="project" value="UniProtKB-ARBA"/>
</dbReference>
<dbReference type="EC" id="5.4.99.-" evidence="6"/>
<evidence type="ECO:0000256" key="2">
    <source>
        <dbReference type="ARBA" id="ARBA00022884"/>
    </source>
</evidence>
<dbReference type="InterPro" id="IPR020103">
    <property type="entry name" value="PsdUridine_synth_cat_dom_sf"/>
</dbReference>
<dbReference type="Gene3D" id="3.30.70.1560">
    <property type="entry name" value="Alpha-L RNA-binding motif"/>
    <property type="match status" value="1"/>
</dbReference>
<feature type="domain" description="Pseudouridine synthase RsuA/RluA-like" evidence="7">
    <location>
        <begin position="84"/>
        <end position="215"/>
    </location>
</feature>
<dbReference type="InterPro" id="IPR018496">
    <property type="entry name" value="PsdUridine_synth_RsuA/RluB_CS"/>
</dbReference>
<proteinExistence type="inferred from homology"/>
<dbReference type="Pfam" id="PF00849">
    <property type="entry name" value="PseudoU_synth_2"/>
    <property type="match status" value="1"/>
</dbReference>
<evidence type="ECO:0000256" key="1">
    <source>
        <dbReference type="ARBA" id="ARBA00008348"/>
    </source>
</evidence>
<dbReference type="InterPro" id="IPR020094">
    <property type="entry name" value="TruA/RsuA/RluB/E/F_N"/>
</dbReference>
<dbReference type="InterPro" id="IPR000748">
    <property type="entry name" value="PsdUridine_synth_RsuA/RluB/E/F"/>
</dbReference>
<dbReference type="PANTHER" id="PTHR47683">
    <property type="entry name" value="PSEUDOURIDINE SYNTHASE FAMILY PROTEIN-RELATED"/>
    <property type="match status" value="1"/>
</dbReference>
<dbReference type="InterPro" id="IPR036986">
    <property type="entry name" value="S4_RNA-bd_sf"/>
</dbReference>
<dbReference type="InterPro" id="IPR042092">
    <property type="entry name" value="PsdUridine_s_RsuA/RluB/E/F_cat"/>
</dbReference>
<comment type="function">
    <text evidence="5">Responsible for synthesis of pseudouridine from uracil-516 in 16S ribosomal RNA.</text>
</comment>
<evidence type="ECO:0000256" key="3">
    <source>
        <dbReference type="ARBA" id="ARBA00023235"/>
    </source>
</evidence>
<accession>A0A495BGG9</accession>
<keyword evidence="3 6" id="KW-0413">Isomerase</keyword>
<dbReference type="SUPFAM" id="SSF55120">
    <property type="entry name" value="Pseudouridine synthase"/>
    <property type="match status" value="1"/>
</dbReference>
<organism evidence="8 9">
    <name type="scientific">Vogesella indigofera</name>
    <name type="common">Pseudomonas indigofera</name>
    <dbReference type="NCBI Taxonomy" id="45465"/>
    <lineage>
        <taxon>Bacteria</taxon>
        <taxon>Pseudomonadati</taxon>
        <taxon>Pseudomonadota</taxon>
        <taxon>Betaproteobacteria</taxon>
        <taxon>Neisseriales</taxon>
        <taxon>Chromobacteriaceae</taxon>
        <taxon>Vogesella</taxon>
    </lineage>
</organism>
<dbReference type="Gene3D" id="3.10.290.10">
    <property type="entry name" value="RNA-binding S4 domain"/>
    <property type="match status" value="1"/>
</dbReference>
<comment type="similarity">
    <text evidence="1 6">Belongs to the pseudouridine synthase RsuA family.</text>
</comment>
<comment type="caution">
    <text evidence="8">The sequence shown here is derived from an EMBL/GenBank/DDBJ whole genome shotgun (WGS) entry which is preliminary data.</text>
</comment>
<evidence type="ECO:0000256" key="6">
    <source>
        <dbReference type="RuleBase" id="RU003887"/>
    </source>
</evidence>
<dbReference type="AlphaFoldDB" id="A0A495BGG9"/>
<dbReference type="PROSITE" id="PS01149">
    <property type="entry name" value="PSI_RSU"/>
    <property type="match status" value="1"/>
</dbReference>
<dbReference type="GO" id="GO:0001522">
    <property type="term" value="P:pseudouridine synthesis"/>
    <property type="evidence" value="ECO:0007669"/>
    <property type="project" value="InterPro"/>
</dbReference>
<comment type="catalytic activity">
    <reaction evidence="4">
        <text>uridine(516) in 16S rRNA = pseudouridine(516) in 16S rRNA</text>
        <dbReference type="Rhea" id="RHEA:38867"/>
        <dbReference type="Rhea" id="RHEA-COMP:10089"/>
        <dbReference type="Rhea" id="RHEA-COMP:10090"/>
        <dbReference type="ChEBI" id="CHEBI:65314"/>
        <dbReference type="ChEBI" id="CHEBI:65315"/>
        <dbReference type="EC" id="5.4.99.19"/>
    </reaction>
</comment>
<gene>
    <name evidence="8" type="ORF">C8E02_1557</name>
</gene>
<evidence type="ECO:0000313" key="8">
    <source>
        <dbReference type="EMBL" id="RKQ60213.1"/>
    </source>
</evidence>
<dbReference type="GO" id="GO:0160136">
    <property type="term" value="F:16S rRNA pseudouridine(516) synthase activity"/>
    <property type="evidence" value="ECO:0007669"/>
    <property type="project" value="UniProtKB-EC"/>
</dbReference>
<evidence type="ECO:0000256" key="5">
    <source>
        <dbReference type="ARBA" id="ARBA00037590"/>
    </source>
</evidence>
<evidence type="ECO:0000259" key="7">
    <source>
        <dbReference type="Pfam" id="PF00849"/>
    </source>
</evidence>
<dbReference type="Gene3D" id="3.30.70.580">
    <property type="entry name" value="Pseudouridine synthase I, catalytic domain, N-terminal subdomain"/>
    <property type="match status" value="1"/>
</dbReference>
<keyword evidence="2" id="KW-0694">RNA-binding</keyword>
<dbReference type="Proteomes" id="UP000279384">
    <property type="component" value="Unassembled WGS sequence"/>
</dbReference>
<reference evidence="8 9" key="1">
    <citation type="submission" date="2018-10" db="EMBL/GenBank/DDBJ databases">
        <title>Genomic Encyclopedia of Type Strains, Phase IV (KMG-IV): sequencing the most valuable type-strain genomes for metagenomic binning, comparative biology and taxonomic classification.</title>
        <authorList>
            <person name="Goeker M."/>
        </authorList>
    </citation>
    <scope>NUCLEOTIDE SEQUENCE [LARGE SCALE GENOMIC DNA]</scope>
    <source>
        <strain evidence="8 9">DSM 3303</strain>
    </source>
</reference>
<dbReference type="InterPro" id="IPR006145">
    <property type="entry name" value="PsdUridine_synth_RsuA/RluA"/>
</dbReference>
<dbReference type="EMBL" id="RBID01000013">
    <property type="protein sequence ID" value="RKQ60213.1"/>
    <property type="molecule type" value="Genomic_DNA"/>
</dbReference>
<protein>
    <recommendedName>
        <fullName evidence="6">Pseudouridine synthase</fullName>
        <ecNumber evidence="6">5.4.99.-</ecNumber>
    </recommendedName>
</protein>
<evidence type="ECO:0000313" key="9">
    <source>
        <dbReference type="Proteomes" id="UP000279384"/>
    </source>
</evidence>
<evidence type="ECO:0000256" key="4">
    <source>
        <dbReference type="ARBA" id="ARBA00036749"/>
    </source>
</evidence>
<dbReference type="GO" id="GO:0003723">
    <property type="term" value="F:RNA binding"/>
    <property type="evidence" value="ECO:0007669"/>
    <property type="project" value="UniProtKB-KW"/>
</dbReference>
<dbReference type="PANTHER" id="PTHR47683:SF4">
    <property type="entry name" value="PSEUDOURIDINE SYNTHASE"/>
    <property type="match status" value="1"/>
</dbReference>
<sequence length="258" mass="28548">MTAPQAGAPAGTGRHARMRAMELYRFLQQQGFGGRKACRELVDYGLVELDGVVASDWRMAVTPATIRTLRVDGEMWPVLALPCYLMLHKPAGYETSHQPQHHLSVFRLLPWQFANLGIAAVGRLDVDTTGLLLFSTDGQFVHSLSSPRKVIPKCYQVTTRHVITPQLLQQLRDGVLLHDESAPLAATLVEQLDEHRFNMSITQGKYHQVKRMVAAAGNRVEQLHRIAMGALSLGELAEGQWRLLDAAELALLGYPAPA</sequence>
<dbReference type="CDD" id="cd02553">
    <property type="entry name" value="PseudoU_synth_RsuA"/>
    <property type="match status" value="1"/>
</dbReference>
<name>A0A495BGG9_VOGIN</name>